<feature type="domain" description="NAD-dependent epimerase/dehydratase" evidence="2">
    <location>
        <begin position="132"/>
        <end position="266"/>
    </location>
</feature>
<proteinExistence type="predicted"/>
<dbReference type="EMBL" id="CP002446">
    <property type="protein sequence ID" value="ADV27276.1"/>
    <property type="molecule type" value="Genomic_DNA"/>
</dbReference>
<dbReference type="Pfam" id="PF01370">
    <property type="entry name" value="Epimerase"/>
    <property type="match status" value="1"/>
</dbReference>
<dbReference type="PROSITE" id="PS51318">
    <property type="entry name" value="TAT"/>
    <property type="match status" value="1"/>
</dbReference>
<evidence type="ECO:0000256" key="1">
    <source>
        <dbReference type="SAM" id="SignalP"/>
    </source>
</evidence>
<keyword evidence="4" id="KW-1185">Reference proteome</keyword>
<dbReference type="HOGENOM" id="CLU_061176_0_1_6"/>
<feature type="signal peptide" evidence="1">
    <location>
        <begin position="1"/>
        <end position="25"/>
    </location>
</feature>
<dbReference type="RefSeq" id="WP_013535104.1">
    <property type="nucleotide sequence ID" value="NC_014924.1"/>
</dbReference>
<feature type="chain" id="PRO_5003214501" evidence="1">
    <location>
        <begin position="26"/>
        <end position="387"/>
    </location>
</feature>
<evidence type="ECO:0000313" key="3">
    <source>
        <dbReference type="EMBL" id="ADV27276.1"/>
    </source>
</evidence>
<dbReference type="OrthoDB" id="7941246at2"/>
<dbReference type="AlphaFoldDB" id="E6WT47"/>
<dbReference type="InterPro" id="IPR001509">
    <property type="entry name" value="Epimerase_deHydtase"/>
</dbReference>
<dbReference type="KEGG" id="psu:Psesu_1429"/>
<evidence type="ECO:0000313" key="4">
    <source>
        <dbReference type="Proteomes" id="UP000008632"/>
    </source>
</evidence>
<dbReference type="InterPro" id="IPR006311">
    <property type="entry name" value="TAT_signal"/>
</dbReference>
<dbReference type="SUPFAM" id="SSF51735">
    <property type="entry name" value="NAD(P)-binding Rossmann-fold domains"/>
    <property type="match status" value="1"/>
</dbReference>
<keyword evidence="1" id="KW-0732">Signal</keyword>
<name>E6WT47_PSEUU</name>
<sequence>MDTTRRDLFRLGALAAAATALPGFASPAGAQKPSAVPVERAKRPLDILILGGTGFTGPFQVAYALARGHRVTLFNRGRRPSPEWPGEVEQLHGDRETGDLEALRGRRWDVCIDNPTSLPSWVRDAGRVLRGNVGHYLFISTISVYADGSRAGIDEDAPLAPYRGRDAMAETRQTLIADMENLYGPLKALSEVEARRQFGERTTIVRPGYIVGPRDETDRFTYWPHRVAQGGEILVPGDGLDPIQVIDGRDLGEWMIRLAEQGTTGTFNAVGPAYPLTMDALLHGCQAVTSTALTLTHVDPAFLEAQKVDLPIWVPRNRGPYAGYGQVSNARALAAGLSFRPLATTVADLLAWFGSLPAERQSALRAGIDRAREAELLRAWHARGGAG</sequence>
<evidence type="ECO:0000259" key="2">
    <source>
        <dbReference type="Pfam" id="PF01370"/>
    </source>
</evidence>
<dbReference type="InterPro" id="IPR036291">
    <property type="entry name" value="NAD(P)-bd_dom_sf"/>
</dbReference>
<gene>
    <name evidence="3" type="ordered locus">Psesu_1429</name>
</gene>
<accession>E6WT47</accession>
<protein>
    <submittedName>
        <fullName evidence="3">NAD-dependent epimerase/dehydratase</fullName>
    </submittedName>
</protein>
<organism evidence="3 4">
    <name type="scientific">Pseudoxanthomonas suwonensis (strain 11-1)</name>
    <dbReference type="NCBI Taxonomy" id="743721"/>
    <lineage>
        <taxon>Bacteria</taxon>
        <taxon>Pseudomonadati</taxon>
        <taxon>Pseudomonadota</taxon>
        <taxon>Gammaproteobacteria</taxon>
        <taxon>Lysobacterales</taxon>
        <taxon>Lysobacteraceae</taxon>
        <taxon>Pseudoxanthomonas</taxon>
    </lineage>
</organism>
<dbReference type="STRING" id="743721.Psesu_1429"/>
<dbReference type="Gene3D" id="3.40.50.720">
    <property type="entry name" value="NAD(P)-binding Rossmann-like Domain"/>
    <property type="match status" value="1"/>
</dbReference>
<reference evidence="3 4" key="1">
    <citation type="submission" date="2011-01" db="EMBL/GenBank/DDBJ databases">
        <title>Complete sequence of Pseudoxanthomonas suwonensis 11-1.</title>
        <authorList>
            <consortium name="US DOE Joint Genome Institute"/>
            <person name="Lucas S."/>
            <person name="Copeland A."/>
            <person name="Lapidus A."/>
            <person name="Cheng J.-F."/>
            <person name="Goodwin L."/>
            <person name="Pitluck S."/>
            <person name="Teshima H."/>
            <person name="Detter J.C."/>
            <person name="Han C."/>
            <person name="Tapia R."/>
            <person name="Land M."/>
            <person name="Hauser L."/>
            <person name="Kyrpides N."/>
            <person name="Ivanova N."/>
            <person name="Ovchinnikova G."/>
            <person name="Siebers A.K."/>
            <person name="Allgaier M."/>
            <person name="Thelen M.P."/>
            <person name="Hugenholtz P."/>
            <person name="Gladden J."/>
            <person name="Woyke T."/>
        </authorList>
    </citation>
    <scope>NUCLEOTIDE SEQUENCE [LARGE SCALE GENOMIC DNA]</scope>
    <source>
        <strain evidence="4">11-1</strain>
    </source>
</reference>
<dbReference type="Proteomes" id="UP000008632">
    <property type="component" value="Chromosome"/>
</dbReference>
<dbReference type="eggNOG" id="COG0451">
    <property type="taxonomic scope" value="Bacteria"/>
</dbReference>